<dbReference type="AlphaFoldDB" id="A0A0A9D4X6"/>
<reference evidence="1" key="1">
    <citation type="submission" date="2014-09" db="EMBL/GenBank/DDBJ databases">
        <authorList>
            <person name="Magalhaes I.L.F."/>
            <person name="Oliveira U."/>
            <person name="Santos F.R."/>
            <person name="Vidigal T.H.D.A."/>
            <person name="Brescovit A.D."/>
            <person name="Santos A.J."/>
        </authorList>
    </citation>
    <scope>NUCLEOTIDE SEQUENCE</scope>
    <source>
        <tissue evidence="1">Shoot tissue taken approximately 20 cm above the soil surface</tissue>
    </source>
</reference>
<dbReference type="EMBL" id="GBRH01217205">
    <property type="protein sequence ID" value="JAD80690.1"/>
    <property type="molecule type" value="Transcribed_RNA"/>
</dbReference>
<name>A0A0A9D4X6_ARUDO</name>
<evidence type="ECO:0000313" key="1">
    <source>
        <dbReference type="EMBL" id="JAD80690.1"/>
    </source>
</evidence>
<sequence>MMILMYIIYYVTEQTIVASSTQIRSATQATKPQFQVSSQPFLLEQYSAEKLKQTGLLLDLVICLTLFLSNQFQTLAFILLKRDICIRTTSSTSLSIYTL</sequence>
<organism evidence="1">
    <name type="scientific">Arundo donax</name>
    <name type="common">Giant reed</name>
    <name type="synonym">Donax arundinaceus</name>
    <dbReference type="NCBI Taxonomy" id="35708"/>
    <lineage>
        <taxon>Eukaryota</taxon>
        <taxon>Viridiplantae</taxon>
        <taxon>Streptophyta</taxon>
        <taxon>Embryophyta</taxon>
        <taxon>Tracheophyta</taxon>
        <taxon>Spermatophyta</taxon>
        <taxon>Magnoliopsida</taxon>
        <taxon>Liliopsida</taxon>
        <taxon>Poales</taxon>
        <taxon>Poaceae</taxon>
        <taxon>PACMAD clade</taxon>
        <taxon>Arundinoideae</taxon>
        <taxon>Arundineae</taxon>
        <taxon>Arundo</taxon>
    </lineage>
</organism>
<protein>
    <submittedName>
        <fullName evidence="1">Uncharacterized protein</fullName>
    </submittedName>
</protein>
<proteinExistence type="predicted"/>
<reference evidence="1" key="2">
    <citation type="journal article" date="2015" name="Data Brief">
        <title>Shoot transcriptome of the giant reed, Arundo donax.</title>
        <authorList>
            <person name="Barrero R.A."/>
            <person name="Guerrero F.D."/>
            <person name="Moolhuijzen P."/>
            <person name="Goolsby J.A."/>
            <person name="Tidwell J."/>
            <person name="Bellgard S.E."/>
            <person name="Bellgard M.I."/>
        </authorList>
    </citation>
    <scope>NUCLEOTIDE SEQUENCE</scope>
    <source>
        <tissue evidence="1">Shoot tissue taken approximately 20 cm above the soil surface</tissue>
    </source>
</reference>
<accession>A0A0A9D4X6</accession>